<dbReference type="EMBL" id="CAQN01000348">
    <property type="protein sequence ID" value="CCQ66123.1"/>
    <property type="molecule type" value="Genomic_DNA"/>
</dbReference>
<gene>
    <name evidence="2" type="ORF">CWATWH0402_2444</name>
</gene>
<dbReference type="Proteomes" id="UP000018130">
    <property type="component" value="Unassembled WGS sequence"/>
</dbReference>
<keyword evidence="1" id="KW-0472">Membrane</keyword>
<comment type="caution">
    <text evidence="2">The sequence shown here is derived from an EMBL/GenBank/DDBJ whole genome shotgun (WGS) entry which is preliminary data.</text>
</comment>
<name>T2JJV2_CROWT</name>
<reference evidence="2 3" key="2">
    <citation type="submission" date="2013-09" db="EMBL/GenBank/DDBJ databases">
        <title>Whole genome comparison of six Crocosphaera watsonii strains with differing phenotypes.</title>
        <authorList>
            <person name="Bench S.R."/>
            <person name="Heller P."/>
            <person name="Frank I."/>
            <person name="Arciniega M."/>
            <person name="Shilova I.N."/>
            <person name="Zehr J.P."/>
        </authorList>
    </citation>
    <scope>NUCLEOTIDE SEQUENCE [LARGE SCALE GENOMIC DNA]</scope>
    <source>
        <strain evidence="2 3">WH 0402</strain>
    </source>
</reference>
<evidence type="ECO:0000313" key="2">
    <source>
        <dbReference type="EMBL" id="CCQ66123.1"/>
    </source>
</evidence>
<protein>
    <submittedName>
        <fullName evidence="2">Uncharacterized protein</fullName>
    </submittedName>
</protein>
<proteinExistence type="predicted"/>
<keyword evidence="1" id="KW-1133">Transmembrane helix</keyword>
<organism evidence="2 3">
    <name type="scientific">Crocosphaera watsonii WH 0402</name>
    <dbReference type="NCBI Taxonomy" id="1284629"/>
    <lineage>
        <taxon>Bacteria</taxon>
        <taxon>Bacillati</taxon>
        <taxon>Cyanobacteriota</taxon>
        <taxon>Cyanophyceae</taxon>
        <taxon>Oscillatoriophycideae</taxon>
        <taxon>Chroococcales</taxon>
        <taxon>Aphanothecaceae</taxon>
        <taxon>Crocosphaera</taxon>
    </lineage>
</organism>
<keyword evidence="1" id="KW-0812">Transmembrane</keyword>
<evidence type="ECO:0000313" key="3">
    <source>
        <dbReference type="Proteomes" id="UP000018130"/>
    </source>
</evidence>
<evidence type="ECO:0000256" key="1">
    <source>
        <dbReference type="SAM" id="Phobius"/>
    </source>
</evidence>
<sequence>MLQPNVDRQLKRSFGNLFTAYFSLLIVFVYGNVEMND</sequence>
<accession>T2JJV2</accession>
<feature type="transmembrane region" description="Helical" evidence="1">
    <location>
        <begin position="12"/>
        <end position="31"/>
    </location>
</feature>
<dbReference type="AlphaFoldDB" id="T2JJV2"/>
<reference evidence="2 3" key="1">
    <citation type="submission" date="2013-01" db="EMBL/GenBank/DDBJ databases">
        <authorList>
            <person name="Bench S."/>
        </authorList>
    </citation>
    <scope>NUCLEOTIDE SEQUENCE [LARGE SCALE GENOMIC DNA]</scope>
    <source>
        <strain evidence="2 3">WH 0402</strain>
    </source>
</reference>